<proteinExistence type="predicted"/>
<evidence type="ECO:0000313" key="1">
    <source>
        <dbReference type="EMBL" id="ERK57965.1"/>
    </source>
</evidence>
<dbReference type="OrthoDB" id="3733540at2"/>
<dbReference type="AlphaFoldDB" id="U2Q5E3"/>
<dbReference type="RefSeq" id="WP_021797249.1">
    <property type="nucleotide sequence ID" value="NZ_ACVN02000145.1"/>
</dbReference>
<organism evidence="1 2">
    <name type="scientific">Propionibacterium acidifaciens F0233</name>
    <dbReference type="NCBI Taxonomy" id="553198"/>
    <lineage>
        <taxon>Bacteria</taxon>
        <taxon>Bacillati</taxon>
        <taxon>Actinomycetota</taxon>
        <taxon>Actinomycetes</taxon>
        <taxon>Propionibacteriales</taxon>
        <taxon>Propionibacteriaceae</taxon>
        <taxon>Propionibacterium</taxon>
    </lineage>
</organism>
<gene>
    <name evidence="1" type="ORF">HMPREF0682_2908</name>
</gene>
<feature type="non-terminal residue" evidence="1">
    <location>
        <position position="164"/>
    </location>
</feature>
<name>U2Q5E3_9ACTN</name>
<comment type="caution">
    <text evidence="1">The sequence shown here is derived from an EMBL/GenBank/DDBJ whole genome shotgun (WGS) entry which is preliminary data.</text>
</comment>
<reference evidence="1" key="1">
    <citation type="submission" date="2013-08" db="EMBL/GenBank/DDBJ databases">
        <authorList>
            <person name="Durkin A.S."/>
            <person name="Haft D.R."/>
            <person name="McCorrison J."/>
            <person name="Torralba M."/>
            <person name="Gillis M."/>
            <person name="Haft D.H."/>
            <person name="Methe B."/>
            <person name="Sutton G."/>
            <person name="Nelson K.E."/>
        </authorList>
    </citation>
    <scope>NUCLEOTIDE SEQUENCE [LARGE SCALE GENOMIC DNA]</scope>
    <source>
        <strain evidence="1">F0233</strain>
    </source>
</reference>
<protein>
    <submittedName>
        <fullName evidence="1">Uncharacterized protein</fullName>
    </submittedName>
</protein>
<sequence>MRVLVAADAMAGFDAWRAGAGIGGAWRSAGAEVALVPLAELGPSWRSAKENLAGPDNTLFIPLDGHDHDSGPMLLSFLAGGGPSSLVDAVGTAGPDSRAQRLDLGTVRAHLAERPLVGLCRSGEQDAVLVGVRGLAGARTDLPLSRRLALDRMLVAWADLLASG</sequence>
<dbReference type="EMBL" id="ACVN02000145">
    <property type="protein sequence ID" value="ERK57965.1"/>
    <property type="molecule type" value="Genomic_DNA"/>
</dbReference>
<evidence type="ECO:0000313" key="2">
    <source>
        <dbReference type="Proteomes" id="UP000017052"/>
    </source>
</evidence>
<keyword evidence="2" id="KW-1185">Reference proteome</keyword>
<accession>U2Q5E3</accession>
<dbReference type="Proteomes" id="UP000017052">
    <property type="component" value="Unassembled WGS sequence"/>
</dbReference>